<dbReference type="EMBL" id="CAJVPS010001695">
    <property type="protein sequence ID" value="CAG8547707.1"/>
    <property type="molecule type" value="Genomic_DNA"/>
</dbReference>
<dbReference type="Proteomes" id="UP000789508">
    <property type="component" value="Unassembled WGS sequence"/>
</dbReference>
<evidence type="ECO:0000313" key="1">
    <source>
        <dbReference type="EMBL" id="CAG8547707.1"/>
    </source>
</evidence>
<gene>
    <name evidence="1" type="ORF">ALEPTO_LOCUS5721</name>
</gene>
<protein>
    <submittedName>
        <fullName evidence="1">8835_t:CDS:1</fullName>
    </submittedName>
</protein>
<reference evidence="1" key="1">
    <citation type="submission" date="2021-06" db="EMBL/GenBank/DDBJ databases">
        <authorList>
            <person name="Kallberg Y."/>
            <person name="Tangrot J."/>
            <person name="Rosling A."/>
        </authorList>
    </citation>
    <scope>NUCLEOTIDE SEQUENCE</scope>
    <source>
        <strain evidence="1">FL130A</strain>
    </source>
</reference>
<proteinExistence type="predicted"/>
<evidence type="ECO:0000313" key="2">
    <source>
        <dbReference type="Proteomes" id="UP000789508"/>
    </source>
</evidence>
<accession>A0A9N9FMG7</accession>
<sequence length="44" mass="4798">MCSVNSLVIVAGFLIYFKPKSLNFNAGHNSVVIINAFTAKIQVQ</sequence>
<dbReference type="AlphaFoldDB" id="A0A9N9FMG7"/>
<name>A0A9N9FMG7_9GLOM</name>
<comment type="caution">
    <text evidence="1">The sequence shown here is derived from an EMBL/GenBank/DDBJ whole genome shotgun (WGS) entry which is preliminary data.</text>
</comment>
<keyword evidence="2" id="KW-1185">Reference proteome</keyword>
<organism evidence="1 2">
    <name type="scientific">Ambispora leptoticha</name>
    <dbReference type="NCBI Taxonomy" id="144679"/>
    <lineage>
        <taxon>Eukaryota</taxon>
        <taxon>Fungi</taxon>
        <taxon>Fungi incertae sedis</taxon>
        <taxon>Mucoromycota</taxon>
        <taxon>Glomeromycotina</taxon>
        <taxon>Glomeromycetes</taxon>
        <taxon>Archaeosporales</taxon>
        <taxon>Ambisporaceae</taxon>
        <taxon>Ambispora</taxon>
    </lineage>
</organism>